<evidence type="ECO:0000313" key="2">
    <source>
        <dbReference type="EMBL" id="NQV64610.1"/>
    </source>
</evidence>
<dbReference type="GO" id="GO:0016787">
    <property type="term" value="F:hydrolase activity"/>
    <property type="evidence" value="ECO:0007669"/>
    <property type="project" value="UniProtKB-KW"/>
</dbReference>
<accession>A0A972VUQ7</accession>
<organism evidence="2 3">
    <name type="scientific">SAR86 cluster bacterium</name>
    <dbReference type="NCBI Taxonomy" id="2030880"/>
    <lineage>
        <taxon>Bacteria</taxon>
        <taxon>Pseudomonadati</taxon>
        <taxon>Pseudomonadota</taxon>
        <taxon>Gammaproteobacteria</taxon>
        <taxon>SAR86 cluster</taxon>
    </lineage>
</organism>
<keyword evidence="2" id="KW-0378">Hydrolase</keyword>
<gene>
    <name evidence="2" type="ORF">HQ497_04520</name>
</gene>
<dbReference type="Gene3D" id="3.40.50.1820">
    <property type="entry name" value="alpha/beta hydrolase"/>
    <property type="match status" value="1"/>
</dbReference>
<evidence type="ECO:0000313" key="3">
    <source>
        <dbReference type="Proteomes" id="UP000754644"/>
    </source>
</evidence>
<dbReference type="SUPFAM" id="SSF53474">
    <property type="entry name" value="alpha/beta-Hydrolases"/>
    <property type="match status" value="1"/>
</dbReference>
<name>A0A972VUQ7_9GAMM</name>
<dbReference type="EMBL" id="JABMOJ010000164">
    <property type="protein sequence ID" value="NQV64610.1"/>
    <property type="molecule type" value="Genomic_DNA"/>
</dbReference>
<reference evidence="2" key="1">
    <citation type="submission" date="2020-05" db="EMBL/GenBank/DDBJ databases">
        <title>Sulfur intermediates as new biogeochemical hubs in an aquatic model microbial ecosystem.</title>
        <authorList>
            <person name="Vigneron A."/>
        </authorList>
    </citation>
    <scope>NUCLEOTIDE SEQUENCE</scope>
    <source>
        <strain evidence="2">Bin.250</strain>
    </source>
</reference>
<dbReference type="PANTHER" id="PTHR43798">
    <property type="entry name" value="MONOACYLGLYCEROL LIPASE"/>
    <property type="match status" value="1"/>
</dbReference>
<dbReference type="InterPro" id="IPR050266">
    <property type="entry name" value="AB_hydrolase_sf"/>
</dbReference>
<protein>
    <submittedName>
        <fullName evidence="2">Alpha/beta hydrolase</fullName>
    </submittedName>
</protein>
<dbReference type="Pfam" id="PF12697">
    <property type="entry name" value="Abhydrolase_6"/>
    <property type="match status" value="1"/>
</dbReference>
<dbReference type="Proteomes" id="UP000754644">
    <property type="component" value="Unassembled WGS sequence"/>
</dbReference>
<dbReference type="InterPro" id="IPR029058">
    <property type="entry name" value="AB_hydrolase_fold"/>
</dbReference>
<feature type="domain" description="AB hydrolase-1" evidence="1">
    <location>
        <begin position="1"/>
        <end position="236"/>
    </location>
</feature>
<proteinExistence type="predicted"/>
<dbReference type="InterPro" id="IPR000073">
    <property type="entry name" value="AB_hydrolase_1"/>
</dbReference>
<dbReference type="AlphaFoldDB" id="A0A972VUQ7"/>
<evidence type="ECO:0000259" key="1">
    <source>
        <dbReference type="Pfam" id="PF12697"/>
    </source>
</evidence>
<feature type="non-terminal residue" evidence="2">
    <location>
        <position position="1"/>
    </location>
</feature>
<sequence length="249" mass="26820">LFIHGNSSCKEVFGNQLGDGIGADCRCLLMDLPGHGQSGDAHDPAATYHMAGYADAALQAISALHDGPFFIVGWSLGGHIGIELLTLTDRIQGLVISGTPAVGRDAADMATAFLPNPHMVFSGRESLSEEEMDAYAHTTCGDRHYVDFLGEAVRRTDGRARRIMMESAISGAGANQKQIVETNTTPLAVINGNEEALVNNEYVTSLNYANLWRDQVFLLDEAGHAPFWDKPNEFNALLHDFLSECIAAG</sequence>
<comment type="caution">
    <text evidence="2">The sequence shown here is derived from an EMBL/GenBank/DDBJ whole genome shotgun (WGS) entry which is preliminary data.</text>
</comment>